<dbReference type="PROSITE" id="PS50011">
    <property type="entry name" value="PROTEIN_KINASE_DOM"/>
    <property type="match status" value="1"/>
</dbReference>
<dbReference type="Gene3D" id="1.10.510.10">
    <property type="entry name" value="Transferase(Phosphotransferase) domain 1"/>
    <property type="match status" value="1"/>
</dbReference>
<accession>A0A183A6I7</accession>
<dbReference type="InterPro" id="IPR011009">
    <property type="entry name" value="Kinase-like_dom_sf"/>
</dbReference>
<dbReference type="EMBL" id="UZAN01039706">
    <property type="protein sequence ID" value="VDP66844.1"/>
    <property type="molecule type" value="Genomic_DNA"/>
</dbReference>
<keyword evidence="6" id="KW-1185">Reference proteome</keyword>
<feature type="region of interest" description="Disordered" evidence="3">
    <location>
        <begin position="331"/>
        <end position="360"/>
    </location>
</feature>
<dbReference type="AlphaFoldDB" id="A0A183A6I7"/>
<dbReference type="GO" id="GO:0005737">
    <property type="term" value="C:cytoplasm"/>
    <property type="evidence" value="ECO:0007669"/>
    <property type="project" value="TreeGrafter"/>
</dbReference>
<reference evidence="5 6" key="2">
    <citation type="submission" date="2018-11" db="EMBL/GenBank/DDBJ databases">
        <authorList>
            <consortium name="Pathogen Informatics"/>
        </authorList>
    </citation>
    <scope>NUCLEOTIDE SEQUENCE [LARGE SCALE GENOMIC DNA]</scope>
    <source>
        <strain evidence="5 6">Egypt</strain>
    </source>
</reference>
<dbReference type="GO" id="GO:0000226">
    <property type="term" value="P:microtubule cytoskeleton organization"/>
    <property type="evidence" value="ECO:0007669"/>
    <property type="project" value="TreeGrafter"/>
</dbReference>
<feature type="compositionally biased region" description="Basic and acidic residues" evidence="3">
    <location>
        <begin position="338"/>
        <end position="348"/>
    </location>
</feature>
<dbReference type="Pfam" id="PF00069">
    <property type="entry name" value="Pkinase"/>
    <property type="match status" value="1"/>
</dbReference>
<feature type="compositionally biased region" description="Basic and acidic residues" evidence="3">
    <location>
        <begin position="62"/>
        <end position="78"/>
    </location>
</feature>
<dbReference type="SUPFAM" id="SSF56112">
    <property type="entry name" value="Protein kinase-like (PK-like)"/>
    <property type="match status" value="1"/>
</dbReference>
<dbReference type="OrthoDB" id="193931at2759"/>
<sequence>MKPNGYRRQIRKWFHNKTRDTARVYPRSRSETGRDSSSRRSTPSDSRTVVHSGPFKTPLKRSRWDSSHADVELDARGDQNRAQDITEVRSHMASFVLDARQNHPIKQHNSSSLLRDSALQPKDFCPEHYRVKLADFGFSKLTLTQDQPLTTFCGSPAYAAPELFQAQNYQGGPVDMWALGVVLFFLLTGMLPYRGSTVGHVRRLVLENRGLQPPDWLSKGANTLYLKLTARQPSDRPSAAALLRYAQSDAQRHHSGAASENSLPQPPVDESNTELQPWMTWLSGQIFPKALPRFNKCPPVSTTNATTAATMNTNASTTTNVIVTAIENNISPSNASSTKDEEQKENSKAVDLGVTSEDKDANLPLHSSLAAVETEPSQPSFNKSNQSISGHIVASDEAEVEAARMLLELGVTREEIAAPENQVARSAITGAYRIMLHRAHRARRMSHLDPSVPATTDSPVGIPNSISTPLIHSGPSALIDHSKKRYRTMSPCRTTDRTRRRPTKTSRFCVIL</sequence>
<dbReference type="GO" id="GO:0035556">
    <property type="term" value="P:intracellular signal transduction"/>
    <property type="evidence" value="ECO:0007669"/>
    <property type="project" value="TreeGrafter"/>
</dbReference>
<evidence type="ECO:0000313" key="7">
    <source>
        <dbReference type="WBParaSite" id="ECPE_0000257401-mRNA-1"/>
    </source>
</evidence>
<organism evidence="7">
    <name type="scientific">Echinostoma caproni</name>
    <dbReference type="NCBI Taxonomy" id="27848"/>
    <lineage>
        <taxon>Eukaryota</taxon>
        <taxon>Metazoa</taxon>
        <taxon>Spiralia</taxon>
        <taxon>Lophotrochozoa</taxon>
        <taxon>Platyhelminthes</taxon>
        <taxon>Trematoda</taxon>
        <taxon>Digenea</taxon>
        <taxon>Plagiorchiida</taxon>
        <taxon>Echinostomata</taxon>
        <taxon>Echinostomatoidea</taxon>
        <taxon>Echinostomatidae</taxon>
        <taxon>Echinostoma</taxon>
    </lineage>
</organism>
<protein>
    <submittedName>
        <fullName evidence="7">Protein kinase domain-containing protein</fullName>
    </submittedName>
</protein>
<feature type="domain" description="Protein kinase" evidence="4">
    <location>
        <begin position="1"/>
        <end position="257"/>
    </location>
</feature>
<evidence type="ECO:0000313" key="5">
    <source>
        <dbReference type="EMBL" id="VDP66844.1"/>
    </source>
</evidence>
<dbReference type="PANTHER" id="PTHR24346">
    <property type="entry name" value="MAP/MICROTUBULE AFFINITY-REGULATING KINASE"/>
    <property type="match status" value="1"/>
</dbReference>
<keyword evidence="1" id="KW-0547">Nucleotide-binding</keyword>
<dbReference type="SMART" id="SM00220">
    <property type="entry name" value="S_TKc"/>
    <property type="match status" value="1"/>
</dbReference>
<dbReference type="WBParaSite" id="ECPE_0000257401-mRNA-1">
    <property type="protein sequence ID" value="ECPE_0000257401-mRNA-1"/>
    <property type="gene ID" value="ECPE_0000257401"/>
</dbReference>
<feature type="compositionally biased region" description="Basic and acidic residues" evidence="3">
    <location>
        <begin position="17"/>
        <end position="38"/>
    </location>
</feature>
<keyword evidence="2" id="KW-0067">ATP-binding</keyword>
<evidence type="ECO:0000256" key="3">
    <source>
        <dbReference type="SAM" id="MobiDB-lite"/>
    </source>
</evidence>
<evidence type="ECO:0000313" key="6">
    <source>
        <dbReference type="Proteomes" id="UP000272942"/>
    </source>
</evidence>
<gene>
    <name evidence="5" type="ORF">ECPE_LOCUS2572</name>
</gene>
<dbReference type="GO" id="GO:0050321">
    <property type="term" value="F:tau-protein kinase activity"/>
    <property type="evidence" value="ECO:0007669"/>
    <property type="project" value="TreeGrafter"/>
</dbReference>
<feature type="region of interest" description="Disordered" evidence="3">
    <location>
        <begin position="12"/>
        <end position="78"/>
    </location>
</feature>
<feature type="region of interest" description="Disordered" evidence="3">
    <location>
        <begin position="250"/>
        <end position="272"/>
    </location>
</feature>
<evidence type="ECO:0000256" key="1">
    <source>
        <dbReference type="ARBA" id="ARBA00022741"/>
    </source>
</evidence>
<proteinExistence type="predicted"/>
<dbReference type="PANTHER" id="PTHR24346:SF49">
    <property type="entry name" value="NIM1 SERINE_THREONINE PROTEIN KINASE"/>
    <property type="match status" value="1"/>
</dbReference>
<evidence type="ECO:0000256" key="2">
    <source>
        <dbReference type="ARBA" id="ARBA00022840"/>
    </source>
</evidence>
<reference evidence="7" key="1">
    <citation type="submission" date="2016-06" db="UniProtKB">
        <authorList>
            <consortium name="WormBaseParasite"/>
        </authorList>
    </citation>
    <scope>IDENTIFICATION</scope>
</reference>
<dbReference type="InterPro" id="IPR000719">
    <property type="entry name" value="Prot_kinase_dom"/>
</dbReference>
<dbReference type="GO" id="GO:0005524">
    <property type="term" value="F:ATP binding"/>
    <property type="evidence" value="ECO:0007669"/>
    <property type="project" value="UniProtKB-KW"/>
</dbReference>
<evidence type="ECO:0000259" key="4">
    <source>
        <dbReference type="PROSITE" id="PS50011"/>
    </source>
</evidence>
<dbReference type="Proteomes" id="UP000272942">
    <property type="component" value="Unassembled WGS sequence"/>
</dbReference>
<name>A0A183A6I7_9TREM</name>